<evidence type="ECO:0000256" key="1">
    <source>
        <dbReference type="SAM" id="SignalP"/>
    </source>
</evidence>
<proteinExistence type="predicted"/>
<accession>A0A1G7GDA8</accession>
<feature type="chain" id="PRO_5011786873" description="LTXXQ motif family protein" evidence="1">
    <location>
        <begin position="24"/>
        <end position="116"/>
    </location>
</feature>
<evidence type="ECO:0008006" key="4">
    <source>
        <dbReference type="Google" id="ProtNLM"/>
    </source>
</evidence>
<reference evidence="2 3" key="1">
    <citation type="submission" date="2016-10" db="EMBL/GenBank/DDBJ databases">
        <authorList>
            <person name="de Groot N.N."/>
        </authorList>
    </citation>
    <scope>NUCLEOTIDE SEQUENCE [LARGE SCALE GENOMIC DNA]</scope>
    <source>
        <strain evidence="2 3">DSM 16195</strain>
    </source>
</reference>
<dbReference type="RefSeq" id="WP_093144065.1">
    <property type="nucleotide sequence ID" value="NZ_BMWO01000003.1"/>
</dbReference>
<keyword evidence="3" id="KW-1185">Reference proteome</keyword>
<dbReference type="Proteomes" id="UP000199321">
    <property type="component" value="Unassembled WGS sequence"/>
</dbReference>
<protein>
    <recommendedName>
        <fullName evidence="4">LTXXQ motif family protein</fullName>
    </recommendedName>
</protein>
<feature type="signal peptide" evidence="1">
    <location>
        <begin position="1"/>
        <end position="23"/>
    </location>
</feature>
<sequence length="116" mass="12919">MKNFIKVIAFAFVMVLGANSAVAQSLSQNEDRPEVIAKKHTELLVDKLGLDGDQQRTVFRALVSKEINYKKLVVGQDISDPAVVANKKKVDASLDSVMKKTLTAEQYKKWLVTLQN</sequence>
<dbReference type="AlphaFoldDB" id="A0A1G7GDA8"/>
<gene>
    <name evidence="2" type="ORF">SAMN05421855_10363</name>
</gene>
<evidence type="ECO:0000313" key="3">
    <source>
        <dbReference type="Proteomes" id="UP000199321"/>
    </source>
</evidence>
<evidence type="ECO:0000313" key="2">
    <source>
        <dbReference type="EMBL" id="SDE86127.1"/>
    </source>
</evidence>
<name>A0A1G7GDA8_9FLAO</name>
<keyword evidence="1" id="KW-0732">Signal</keyword>
<dbReference type="EMBL" id="FNBA01000003">
    <property type="protein sequence ID" value="SDE86127.1"/>
    <property type="molecule type" value="Genomic_DNA"/>
</dbReference>
<dbReference type="OrthoDB" id="1448757at2"/>
<organism evidence="2 3">
    <name type="scientific">Ulvibacter litoralis</name>
    <dbReference type="NCBI Taxonomy" id="227084"/>
    <lineage>
        <taxon>Bacteria</taxon>
        <taxon>Pseudomonadati</taxon>
        <taxon>Bacteroidota</taxon>
        <taxon>Flavobacteriia</taxon>
        <taxon>Flavobacteriales</taxon>
        <taxon>Flavobacteriaceae</taxon>
        <taxon>Ulvibacter</taxon>
    </lineage>
</organism>